<evidence type="ECO:0000259" key="1">
    <source>
        <dbReference type="Pfam" id="PF24964"/>
    </source>
</evidence>
<dbReference type="Proteomes" id="UP000285060">
    <property type="component" value="Unassembled WGS sequence"/>
</dbReference>
<dbReference type="EMBL" id="QUSY01002010">
    <property type="protein sequence ID" value="RHY22744.1"/>
    <property type="molecule type" value="Genomic_DNA"/>
</dbReference>
<comment type="caution">
    <text evidence="2">The sequence shown here is derived from an EMBL/GenBank/DDBJ whole genome shotgun (WGS) entry which is preliminary data.</text>
</comment>
<dbReference type="AlphaFoldDB" id="A0A3R6VQN1"/>
<name>A0A3R6VQN1_9STRA</name>
<evidence type="ECO:0000313" key="2">
    <source>
        <dbReference type="EMBL" id="RHY22744.1"/>
    </source>
</evidence>
<dbReference type="InterPro" id="IPR056671">
    <property type="entry name" value="DUF7769"/>
</dbReference>
<dbReference type="Pfam" id="PF24964">
    <property type="entry name" value="DUF7769"/>
    <property type="match status" value="1"/>
</dbReference>
<feature type="domain" description="DUF7769" evidence="1">
    <location>
        <begin position="12"/>
        <end position="49"/>
    </location>
</feature>
<reference evidence="2 3" key="1">
    <citation type="submission" date="2018-08" db="EMBL/GenBank/DDBJ databases">
        <title>Aphanomyces genome sequencing and annotation.</title>
        <authorList>
            <person name="Minardi D."/>
            <person name="Oidtmann B."/>
            <person name="Van Der Giezen M."/>
            <person name="Studholme D.J."/>
        </authorList>
    </citation>
    <scope>NUCLEOTIDE SEQUENCE [LARGE SCALE GENOMIC DNA]</scope>
    <source>
        <strain evidence="2 3">NJM0002</strain>
    </source>
</reference>
<evidence type="ECO:0000313" key="3">
    <source>
        <dbReference type="Proteomes" id="UP000285060"/>
    </source>
</evidence>
<accession>A0A3R6VQN1</accession>
<keyword evidence="3" id="KW-1185">Reference proteome</keyword>
<protein>
    <recommendedName>
        <fullName evidence="1">DUF7769 domain-containing protein</fullName>
    </recommendedName>
</protein>
<proteinExistence type="predicted"/>
<organism evidence="2 3">
    <name type="scientific">Aphanomyces invadans</name>
    <dbReference type="NCBI Taxonomy" id="157072"/>
    <lineage>
        <taxon>Eukaryota</taxon>
        <taxon>Sar</taxon>
        <taxon>Stramenopiles</taxon>
        <taxon>Oomycota</taxon>
        <taxon>Saprolegniomycetes</taxon>
        <taxon>Saprolegniales</taxon>
        <taxon>Verrucalvaceae</taxon>
        <taxon>Aphanomyces</taxon>
    </lineage>
</organism>
<gene>
    <name evidence="2" type="ORF">DYB32_009403</name>
</gene>
<sequence>MQSSHTKSKSNLTYDQRGALYEDLLLKSVNGKLSRVAIAAVARDFNYKIPRSKDKNDDMLNLELLDQRIEDESRLEEVYDLVNIIAV</sequence>